<proteinExistence type="predicted"/>
<gene>
    <name evidence="1" type="ordered locus">FN3523_1513</name>
</gene>
<dbReference type="HOGENOM" id="CLU_876473_0_0_6"/>
<dbReference type="EMBL" id="CP002558">
    <property type="protein sequence ID" value="AEE26816.1"/>
    <property type="molecule type" value="Genomic_DNA"/>
</dbReference>
<dbReference type="eggNOG" id="COG1462">
    <property type="taxonomic scope" value="Bacteria"/>
</dbReference>
<accession>F4BH72</accession>
<protein>
    <submittedName>
        <fullName evidence="1">Periplasmic protein</fullName>
    </submittedName>
</protein>
<reference evidence="2" key="1">
    <citation type="journal article" date="2011" name="Appl. Environ. Microbiol.">
        <title>Common ancestry and novel genetic traits of Francisella novicida-like isolates from North America and Australia as revealed by comparative genomic analyses.</title>
        <authorList>
            <person name="Siddaramappa S."/>
            <person name="Challacombe J.F."/>
            <person name="Petersen J.M."/>
            <person name="Pillai S."/>
            <person name="Hogg G."/>
            <person name="Kuske C.R."/>
        </authorList>
    </citation>
    <scope>NUCLEOTIDE SEQUENCE [LARGE SCALE GENOMIC DNA]</scope>
    <source>
        <strain evidence="2">3523</strain>
    </source>
</reference>
<dbReference type="Proteomes" id="UP000008303">
    <property type="component" value="Chromosome"/>
</dbReference>
<dbReference type="RefSeq" id="WP_014548797.1">
    <property type="nucleotide sequence ID" value="NC_017449.1"/>
</dbReference>
<dbReference type="Gene3D" id="3.40.50.10610">
    <property type="entry name" value="ABC-type transport auxiliary lipoprotein component"/>
    <property type="match status" value="1"/>
</dbReference>
<dbReference type="AlphaFoldDB" id="F4BH72"/>
<name>F4BH72_9GAMM</name>
<evidence type="ECO:0000313" key="2">
    <source>
        <dbReference type="Proteomes" id="UP000008303"/>
    </source>
</evidence>
<dbReference type="KEGG" id="fcn:FN3523_1513"/>
<dbReference type="PATRIC" id="fig|676032.3.peg.1524"/>
<organism evidence="1 2">
    <name type="scientific">Francisella hispaniensis</name>
    <dbReference type="NCBI Taxonomy" id="622488"/>
    <lineage>
        <taxon>Bacteria</taxon>
        <taxon>Pseudomonadati</taxon>
        <taxon>Pseudomonadota</taxon>
        <taxon>Gammaproteobacteria</taxon>
        <taxon>Thiotrichales</taxon>
        <taxon>Francisellaceae</taxon>
        <taxon>Francisella</taxon>
    </lineage>
</organism>
<sequence>MQKRLITLLLVLSMTFITAIAVGAQNNLSDTSMLSGSTAMSSASSMLSSASSVSYKGVDERSKLKMFRVAILPFDTKGAKIDGDIDQEQLQTGLNNSIIAQITQSRKFRVSNRDVSDEKAYESEIKRILNSDTDNDKGMLNQKIGADFILTGDILNLNITKNKTSYYGEDFTTLNVSSTVAYRMVELATMEVKWSNVVTIEVPTNIANQYANADDANYMQLLSYLGKQLGKTISDQVIGAIYPLQVLKVDDGEIYFNQGGNRIIKGSVYEVRQDGGVTLDPATGQHIVLDSKVLAKVRITDVMPKYSIGIVIDGSLAKVQPGLRAYLTK</sequence>
<evidence type="ECO:0000313" key="1">
    <source>
        <dbReference type="EMBL" id="AEE26816.1"/>
    </source>
</evidence>